<accession>F4QCY1</accession>
<evidence type="ECO:0000256" key="5">
    <source>
        <dbReference type="ARBA" id="ARBA00022490"/>
    </source>
</evidence>
<evidence type="ECO:0000256" key="2">
    <source>
        <dbReference type="ARBA" id="ARBA00001974"/>
    </source>
</evidence>
<evidence type="ECO:0000256" key="6">
    <source>
        <dbReference type="ARBA" id="ARBA00022630"/>
    </source>
</evidence>
<keyword evidence="9" id="KW-0521">NADP</keyword>
<dbReference type="KEGG" id="dfa:DFA_12281"/>
<evidence type="ECO:0000313" key="13">
    <source>
        <dbReference type="Proteomes" id="UP000007797"/>
    </source>
</evidence>
<evidence type="ECO:0000256" key="4">
    <source>
        <dbReference type="ARBA" id="ARBA00007762"/>
    </source>
</evidence>
<evidence type="ECO:0000313" key="12">
    <source>
        <dbReference type="EMBL" id="EGG14505.1"/>
    </source>
</evidence>
<dbReference type="GO" id="GO:0032451">
    <property type="term" value="F:demethylase activity"/>
    <property type="evidence" value="ECO:0007669"/>
    <property type="project" value="TreeGrafter"/>
</dbReference>
<comment type="similarity">
    <text evidence="4">Belongs to the MMACHC family.</text>
</comment>
<keyword evidence="6" id="KW-0285">Flavoprotein</keyword>
<dbReference type="GO" id="GO:0033787">
    <property type="term" value="F:cyanocobalamin reductase (cyanide-eliminating) (NADP+) activity"/>
    <property type="evidence" value="ECO:0007669"/>
    <property type="project" value="TreeGrafter"/>
</dbReference>
<evidence type="ECO:0000256" key="9">
    <source>
        <dbReference type="ARBA" id="ARBA00022857"/>
    </source>
</evidence>
<dbReference type="PANTHER" id="PTHR31457">
    <property type="entry name" value="METHYLMALONIC ACIDURIA AND HOMOCYSTINURIA TYPE C PROTEIN"/>
    <property type="match status" value="1"/>
</dbReference>
<comment type="subcellular location">
    <subcellularLocation>
        <location evidence="3">Cytoplasm</location>
    </subcellularLocation>
</comment>
<dbReference type="Proteomes" id="UP000007797">
    <property type="component" value="Unassembled WGS sequence"/>
</dbReference>
<evidence type="ECO:0000256" key="3">
    <source>
        <dbReference type="ARBA" id="ARBA00004496"/>
    </source>
</evidence>
<keyword evidence="13" id="KW-1185">Reference proteome</keyword>
<organism evidence="12 13">
    <name type="scientific">Cavenderia fasciculata</name>
    <name type="common">Slime mold</name>
    <name type="synonym">Dictyostelium fasciculatum</name>
    <dbReference type="NCBI Taxonomy" id="261658"/>
    <lineage>
        <taxon>Eukaryota</taxon>
        <taxon>Amoebozoa</taxon>
        <taxon>Evosea</taxon>
        <taxon>Eumycetozoa</taxon>
        <taxon>Dictyostelia</taxon>
        <taxon>Acytosteliales</taxon>
        <taxon>Cavenderiaceae</taxon>
        <taxon>Cavenderia</taxon>
    </lineage>
</organism>
<dbReference type="GO" id="GO:0009235">
    <property type="term" value="P:cobalamin metabolic process"/>
    <property type="evidence" value="ECO:0007669"/>
    <property type="project" value="TreeGrafter"/>
</dbReference>
<keyword evidence="7" id="KW-0288">FMN</keyword>
<keyword evidence="10" id="KW-0560">Oxidoreductase</keyword>
<dbReference type="Pfam" id="PF16690">
    <property type="entry name" value="MMACHC"/>
    <property type="match status" value="1"/>
</dbReference>
<dbReference type="OMA" id="YVHIQTC"/>
<dbReference type="InterPro" id="IPR032037">
    <property type="entry name" value="MMACHC"/>
</dbReference>
<evidence type="ECO:0000256" key="11">
    <source>
        <dbReference type="ARBA" id="ARBA00031313"/>
    </source>
</evidence>
<evidence type="ECO:0000256" key="10">
    <source>
        <dbReference type="ARBA" id="ARBA00023002"/>
    </source>
</evidence>
<comment type="cofactor">
    <cofactor evidence="2">
        <name>FAD</name>
        <dbReference type="ChEBI" id="CHEBI:57692"/>
    </cofactor>
</comment>
<dbReference type="GO" id="GO:0005737">
    <property type="term" value="C:cytoplasm"/>
    <property type="evidence" value="ECO:0007669"/>
    <property type="project" value="UniProtKB-SubCell"/>
</dbReference>
<protein>
    <recommendedName>
        <fullName evidence="11">Cyanocobalamin reductase (cyanide-eliminating)</fullName>
    </recommendedName>
</protein>
<dbReference type="AlphaFoldDB" id="F4QCY1"/>
<proteinExistence type="inferred from homology"/>
<dbReference type="OrthoDB" id="409189at2759"/>
<keyword evidence="8" id="KW-0274">FAD</keyword>
<dbReference type="PANTHER" id="PTHR31457:SF2">
    <property type="entry name" value="CYANOCOBALAMIN REDUCTASE _ ALKYLCOBALAMIN DEALKYLASE"/>
    <property type="match status" value="1"/>
</dbReference>
<comment type="cofactor">
    <cofactor evidence="1">
        <name>FMN</name>
        <dbReference type="ChEBI" id="CHEBI:58210"/>
    </cofactor>
</comment>
<evidence type="ECO:0000256" key="1">
    <source>
        <dbReference type="ARBA" id="ARBA00001917"/>
    </source>
</evidence>
<dbReference type="GO" id="GO:0071949">
    <property type="term" value="F:FAD binding"/>
    <property type="evidence" value="ECO:0007669"/>
    <property type="project" value="TreeGrafter"/>
</dbReference>
<gene>
    <name evidence="12" type="ORF">DFA_12281</name>
</gene>
<dbReference type="GeneID" id="14866466"/>
<dbReference type="EMBL" id="GL883029">
    <property type="protein sequence ID" value="EGG14505.1"/>
    <property type="molecule type" value="Genomic_DNA"/>
</dbReference>
<sequence>MDTLIRSLQNDFKSQGFHLVEPFKVSDYNNICKFKVENYGIPDALGLIIGCNKYFWDHFVTFVTDYYTKFGDLPKDPMNLFCQETIERVVGANKEVALSKLKYDIRYDWNSVASGRYVHIQTAGHFAGIAHYDRDVMWSVHPTYGLWFVFRAIVVFNTEYDDKAWPRNPASIPLLDPETKGEMKKWTDVAIDEGWSNIETRLKIRDCCTVGKEEWKYQGDTFDYFYPLKRTSRKVIQDIIDRSNITAVNNKDDESDSNKSIVGPSQCCNGNISNIINNNNNINSITGNGGSSSSSSNSN</sequence>
<name>F4QCY1_CACFS</name>
<dbReference type="RefSeq" id="XP_004353914.1">
    <property type="nucleotide sequence ID" value="XM_004353862.1"/>
</dbReference>
<keyword evidence="5" id="KW-0963">Cytoplasm</keyword>
<evidence type="ECO:0000256" key="7">
    <source>
        <dbReference type="ARBA" id="ARBA00022643"/>
    </source>
</evidence>
<reference evidence="13" key="1">
    <citation type="journal article" date="2011" name="Genome Res.">
        <title>Phylogeny-wide analysis of social amoeba genomes highlights ancient origins for complex intercellular communication.</title>
        <authorList>
            <person name="Heidel A.J."/>
            <person name="Lawal H.M."/>
            <person name="Felder M."/>
            <person name="Schilde C."/>
            <person name="Helps N.R."/>
            <person name="Tunggal B."/>
            <person name="Rivero F."/>
            <person name="John U."/>
            <person name="Schleicher M."/>
            <person name="Eichinger L."/>
            <person name="Platzer M."/>
            <person name="Noegel A.A."/>
            <person name="Schaap P."/>
            <person name="Gloeckner G."/>
        </authorList>
    </citation>
    <scope>NUCLEOTIDE SEQUENCE [LARGE SCALE GENOMIC DNA]</scope>
    <source>
        <strain evidence="13">SH3</strain>
    </source>
</reference>
<evidence type="ECO:0000256" key="8">
    <source>
        <dbReference type="ARBA" id="ARBA00022827"/>
    </source>
</evidence>